<sequence>MSHSAKRLSLDLRPILGILVLLSLMTAAPVAEAAAPTAEQKDAICGSRASCKITQAVDAGKDDQGKALTVVELHLALADKPAEAPEEGCNSDPDSESKDGGVEYWLLRASDAPRQLMSLCNDGYGAAGVGEDDVTIKPNRLIHGQSGGSAWRWDSVVTYSLSPFRELRERSCSFNTVMPNSGTVLDLDMRALQARSLAWQGAAEAASDDDGEMGCPDWPDSLDRKFVAQPTADSVAAYVIPAPLGSAADPIAPGTVLGNCSLELSTDGRNGFLVFGKPAGSDTSADIRVMAQGYNELLLQLYDPTAAKEIEAAKGKSWVQAPHFEIWTAVESQSADETASVDYDQLGVGLDGKLYPGAGKPASLPAVERWSGTDEQGRAVQVVRLHWDDQWAFMAGVGVVYSQSLEGKQTRLISTAAIEKNHPLFLPTVWAHQPEDSGEGGAHCAVEGKILAVQP</sequence>
<proteinExistence type="predicted"/>
<organism evidence="3 4">
    <name type="scientific">Hypericibacter terrae</name>
    <dbReference type="NCBI Taxonomy" id="2602015"/>
    <lineage>
        <taxon>Bacteria</taxon>
        <taxon>Pseudomonadati</taxon>
        <taxon>Pseudomonadota</taxon>
        <taxon>Alphaproteobacteria</taxon>
        <taxon>Rhodospirillales</taxon>
        <taxon>Dongiaceae</taxon>
        <taxon>Hypericibacter</taxon>
    </lineage>
</organism>
<feature type="chain" id="PRO_5023875960" evidence="2">
    <location>
        <begin position="34"/>
        <end position="455"/>
    </location>
</feature>
<gene>
    <name evidence="3" type="ORF">FRZ44_36170</name>
</gene>
<reference evidence="3 4" key="1">
    <citation type="submission" date="2019-08" db="EMBL/GenBank/DDBJ databases">
        <title>Hyperibacter terrae gen. nov., sp. nov. and Hyperibacter viscosus sp. nov., two new members in the family Rhodospirillaceae isolated from the rhizosphere of Hypericum perforatum.</title>
        <authorList>
            <person name="Noviana Z."/>
        </authorList>
    </citation>
    <scope>NUCLEOTIDE SEQUENCE [LARGE SCALE GENOMIC DNA]</scope>
    <source>
        <strain evidence="3 4">R5913</strain>
    </source>
</reference>
<dbReference type="AlphaFoldDB" id="A0A5J6ML50"/>
<dbReference type="KEGG" id="htq:FRZ44_36170"/>
<evidence type="ECO:0000256" key="1">
    <source>
        <dbReference type="SAM" id="MobiDB-lite"/>
    </source>
</evidence>
<evidence type="ECO:0000313" key="4">
    <source>
        <dbReference type="Proteomes" id="UP000326202"/>
    </source>
</evidence>
<feature type="region of interest" description="Disordered" evidence="1">
    <location>
        <begin position="81"/>
        <end position="100"/>
    </location>
</feature>
<keyword evidence="4" id="KW-1185">Reference proteome</keyword>
<protein>
    <submittedName>
        <fullName evidence="3">Uncharacterized protein</fullName>
    </submittedName>
</protein>
<keyword evidence="2" id="KW-0732">Signal</keyword>
<dbReference type="OrthoDB" id="5504404at2"/>
<dbReference type="Proteomes" id="UP000326202">
    <property type="component" value="Chromosome"/>
</dbReference>
<name>A0A5J6ML50_9PROT</name>
<accession>A0A5J6ML50</accession>
<dbReference type="EMBL" id="CP042906">
    <property type="protein sequence ID" value="QEX18312.1"/>
    <property type="molecule type" value="Genomic_DNA"/>
</dbReference>
<feature type="signal peptide" evidence="2">
    <location>
        <begin position="1"/>
        <end position="33"/>
    </location>
</feature>
<evidence type="ECO:0000256" key="2">
    <source>
        <dbReference type="SAM" id="SignalP"/>
    </source>
</evidence>
<dbReference type="RefSeq" id="WP_151178486.1">
    <property type="nucleotide sequence ID" value="NZ_CP042906.1"/>
</dbReference>
<evidence type="ECO:0000313" key="3">
    <source>
        <dbReference type="EMBL" id="QEX18312.1"/>
    </source>
</evidence>